<proteinExistence type="predicted"/>
<dbReference type="Proteomes" id="UP000179251">
    <property type="component" value="Unassembled WGS sequence"/>
</dbReference>
<dbReference type="EMBL" id="MFHD01000010">
    <property type="protein sequence ID" value="OGF62905.1"/>
    <property type="molecule type" value="Genomic_DNA"/>
</dbReference>
<dbReference type="SUPFAM" id="SSF143100">
    <property type="entry name" value="TTHA1013/TTHA0281-like"/>
    <property type="match status" value="1"/>
</dbReference>
<organism evidence="1 2">
    <name type="scientific">Candidatus Giovannonibacteria bacterium RIFCSPHIGHO2_01_FULL_45_23</name>
    <dbReference type="NCBI Taxonomy" id="1798325"/>
    <lineage>
        <taxon>Bacteria</taxon>
        <taxon>Candidatus Giovannoniibacteriota</taxon>
    </lineage>
</organism>
<sequence length="110" mass="12913">MAKYKNTLRRSTVRYIVYRDTEDNAWYAVGLEFNIVRAGDSALEALLCLLEAIEGYIESAREIKAENVLNQKPMEEYEKMWDEFITRKTKESIETVREIYTRGELSLSYA</sequence>
<protein>
    <submittedName>
        <fullName evidence="1">Uncharacterized protein</fullName>
    </submittedName>
</protein>
<gene>
    <name evidence="1" type="ORF">A2834_02380</name>
</gene>
<evidence type="ECO:0000313" key="1">
    <source>
        <dbReference type="EMBL" id="OGF62905.1"/>
    </source>
</evidence>
<dbReference type="AlphaFoldDB" id="A0A1F5VHJ7"/>
<dbReference type="STRING" id="1798325.A2834_02380"/>
<dbReference type="InterPro" id="IPR035069">
    <property type="entry name" value="TTHA1013/TTHA0281-like"/>
</dbReference>
<accession>A0A1F5VHJ7</accession>
<evidence type="ECO:0000313" key="2">
    <source>
        <dbReference type="Proteomes" id="UP000179251"/>
    </source>
</evidence>
<name>A0A1F5VHJ7_9BACT</name>
<reference evidence="1 2" key="1">
    <citation type="journal article" date="2016" name="Nat. Commun.">
        <title>Thousands of microbial genomes shed light on interconnected biogeochemical processes in an aquifer system.</title>
        <authorList>
            <person name="Anantharaman K."/>
            <person name="Brown C.T."/>
            <person name="Hug L.A."/>
            <person name="Sharon I."/>
            <person name="Castelle C.J."/>
            <person name="Probst A.J."/>
            <person name="Thomas B.C."/>
            <person name="Singh A."/>
            <person name="Wilkins M.J."/>
            <person name="Karaoz U."/>
            <person name="Brodie E.L."/>
            <person name="Williams K.H."/>
            <person name="Hubbard S.S."/>
            <person name="Banfield J.F."/>
        </authorList>
    </citation>
    <scope>NUCLEOTIDE SEQUENCE [LARGE SCALE GENOMIC DNA]</scope>
</reference>
<comment type="caution">
    <text evidence="1">The sequence shown here is derived from an EMBL/GenBank/DDBJ whole genome shotgun (WGS) entry which is preliminary data.</text>
</comment>